<dbReference type="Gene3D" id="3.40.930.10">
    <property type="entry name" value="Mannitol-specific EII, Chain A"/>
    <property type="match status" value="1"/>
</dbReference>
<dbReference type="InterPro" id="IPR051541">
    <property type="entry name" value="PTS_SugarTrans_NitroReg"/>
</dbReference>
<dbReference type="GO" id="GO:0008982">
    <property type="term" value="F:protein-N(PI)-phosphohistidine-sugar phosphotransferase activity"/>
    <property type="evidence" value="ECO:0007669"/>
    <property type="project" value="InterPro"/>
</dbReference>
<keyword evidence="9" id="KW-1185">Reference proteome</keyword>
<dbReference type="RefSeq" id="WP_177173525.1">
    <property type="nucleotide sequence ID" value="NZ_FODY01000009.1"/>
</dbReference>
<dbReference type="InterPro" id="IPR016152">
    <property type="entry name" value="PTrfase/Anion_transptr"/>
</dbReference>
<feature type="domain" description="PTS EIIA type-2" evidence="7">
    <location>
        <begin position="2"/>
        <end position="146"/>
    </location>
</feature>
<comment type="subcellular location">
    <subcellularLocation>
        <location evidence="1">Cytoplasm</location>
    </subcellularLocation>
</comment>
<evidence type="ECO:0000256" key="3">
    <source>
        <dbReference type="ARBA" id="ARBA00022553"/>
    </source>
</evidence>
<dbReference type="NCBIfam" id="TIGR00848">
    <property type="entry name" value="fruA"/>
    <property type="match status" value="1"/>
</dbReference>
<keyword evidence="6" id="KW-0598">Phosphotransferase system</keyword>
<organism evidence="8 9">
    <name type="scientific">Propionispora vibrioides</name>
    <dbReference type="NCBI Taxonomy" id="112903"/>
    <lineage>
        <taxon>Bacteria</taxon>
        <taxon>Bacillati</taxon>
        <taxon>Bacillota</taxon>
        <taxon>Negativicutes</taxon>
        <taxon>Selenomonadales</taxon>
        <taxon>Sporomusaceae</taxon>
        <taxon>Propionispora</taxon>
    </lineage>
</organism>
<dbReference type="GO" id="GO:0016020">
    <property type="term" value="C:membrane"/>
    <property type="evidence" value="ECO:0007669"/>
    <property type="project" value="InterPro"/>
</dbReference>
<keyword evidence="4" id="KW-0762">Sugar transport</keyword>
<dbReference type="Proteomes" id="UP000198847">
    <property type="component" value="Unassembled WGS sequence"/>
</dbReference>
<dbReference type="STRING" id="112903.SAMN04490178_10954"/>
<dbReference type="PANTHER" id="PTHR47738">
    <property type="entry name" value="PTS SYSTEM FRUCTOSE-LIKE EIIA COMPONENT-RELATED"/>
    <property type="match status" value="1"/>
</dbReference>
<evidence type="ECO:0000313" key="9">
    <source>
        <dbReference type="Proteomes" id="UP000198847"/>
    </source>
</evidence>
<protein>
    <submittedName>
        <fullName evidence="8">PTS system, fructose subfamily, IIA component</fullName>
    </submittedName>
</protein>
<dbReference type="PANTHER" id="PTHR47738:SF2">
    <property type="entry name" value="PTS SYSTEM FRUCTOSE-LIKE EIIA COMPONENT"/>
    <property type="match status" value="1"/>
</dbReference>
<keyword evidence="3" id="KW-0597">Phosphoprotein</keyword>
<dbReference type="PROSITE" id="PS00372">
    <property type="entry name" value="PTS_EIIA_TYPE_2_HIS"/>
    <property type="match status" value="1"/>
</dbReference>
<gene>
    <name evidence="8" type="ORF">SAMN04490178_10954</name>
</gene>
<dbReference type="GO" id="GO:0009401">
    <property type="term" value="P:phosphoenolpyruvate-dependent sugar phosphotransferase system"/>
    <property type="evidence" value="ECO:0007669"/>
    <property type="project" value="UniProtKB-KW"/>
</dbReference>
<evidence type="ECO:0000259" key="7">
    <source>
        <dbReference type="PROSITE" id="PS51094"/>
    </source>
</evidence>
<dbReference type="GO" id="GO:0005737">
    <property type="term" value="C:cytoplasm"/>
    <property type="evidence" value="ECO:0007669"/>
    <property type="project" value="UniProtKB-SubCell"/>
</dbReference>
<keyword evidence="2" id="KW-0813">Transport</keyword>
<dbReference type="FunFam" id="3.40.930.10:FF:000009">
    <property type="entry name" value="PTS system, fructose specific IIABC component"/>
    <property type="match status" value="1"/>
</dbReference>
<evidence type="ECO:0000256" key="2">
    <source>
        <dbReference type="ARBA" id="ARBA00022448"/>
    </source>
</evidence>
<dbReference type="EMBL" id="FODY01000009">
    <property type="protein sequence ID" value="SEP04701.1"/>
    <property type="molecule type" value="Genomic_DNA"/>
</dbReference>
<dbReference type="Pfam" id="PF00359">
    <property type="entry name" value="PTS_EIIA_2"/>
    <property type="match status" value="1"/>
</dbReference>
<evidence type="ECO:0000313" key="8">
    <source>
        <dbReference type="EMBL" id="SEP04701.1"/>
    </source>
</evidence>
<dbReference type="PROSITE" id="PS51094">
    <property type="entry name" value="PTS_EIIA_TYPE_2"/>
    <property type="match status" value="1"/>
</dbReference>
<evidence type="ECO:0000256" key="4">
    <source>
        <dbReference type="ARBA" id="ARBA00022597"/>
    </source>
</evidence>
<proteinExistence type="predicted"/>
<dbReference type="SUPFAM" id="SSF55804">
    <property type="entry name" value="Phoshotransferase/anion transport protein"/>
    <property type="match status" value="1"/>
</dbReference>
<evidence type="ECO:0000256" key="5">
    <source>
        <dbReference type="ARBA" id="ARBA00022679"/>
    </source>
</evidence>
<evidence type="ECO:0000256" key="6">
    <source>
        <dbReference type="ARBA" id="ARBA00022683"/>
    </source>
</evidence>
<dbReference type="CDD" id="cd00211">
    <property type="entry name" value="PTS_IIA_fru"/>
    <property type="match status" value="1"/>
</dbReference>
<dbReference type="AlphaFoldDB" id="A0A1H8UNH2"/>
<sequence>MEIFREDTICLNLEVQNKTDVIAKMVNMLDQSGVLNDKAAYEQAVWAREAIASTGIGFGIAIPHAKSKAVKKPRVAVAIVKEGVDYQSEDGSPAYLIFMIAACAGEDDLHLRVLARLSRKLIDPVFRNTLLHAVDKKEIMTCLKQV</sequence>
<accession>A0A1H8UNH2</accession>
<keyword evidence="5" id="KW-0808">Transferase</keyword>
<name>A0A1H8UNH2_9FIRM</name>
<dbReference type="InterPro" id="IPR002178">
    <property type="entry name" value="PTS_EIIA_type-2_dom"/>
</dbReference>
<evidence type="ECO:0000256" key="1">
    <source>
        <dbReference type="ARBA" id="ARBA00004496"/>
    </source>
</evidence>
<dbReference type="InterPro" id="IPR004715">
    <property type="entry name" value="PTS_IIA_fruc"/>
</dbReference>
<reference evidence="8 9" key="1">
    <citation type="submission" date="2016-10" db="EMBL/GenBank/DDBJ databases">
        <authorList>
            <person name="de Groot N.N."/>
        </authorList>
    </citation>
    <scope>NUCLEOTIDE SEQUENCE [LARGE SCALE GENOMIC DNA]</scope>
    <source>
        <strain evidence="8 9">DSM 13305</strain>
    </source>
</reference>